<dbReference type="PANTHER" id="PTHR43179:SF7">
    <property type="entry name" value="RHAMNOSYLTRANSFERASE WBBL"/>
    <property type="match status" value="1"/>
</dbReference>
<dbReference type="Pfam" id="PF00535">
    <property type="entry name" value="Glycos_transf_2"/>
    <property type="match status" value="1"/>
</dbReference>
<dbReference type="Gene3D" id="3.90.550.10">
    <property type="entry name" value="Spore Coat Polysaccharide Biosynthesis Protein SpsA, Chain A"/>
    <property type="match status" value="1"/>
</dbReference>
<proteinExistence type="predicted"/>
<reference evidence="2" key="1">
    <citation type="journal article" date="2023" name="Front. Microbiol.">
        <title>Ralstonia chuxiongensis sp. nov., Ralstonia mojiangensis sp. nov., and Ralstonia soli sp. nov., isolated from tobacco fields, are three novel species in the family Burkholderiaceae.</title>
        <authorList>
            <person name="Lu C.H."/>
            <person name="Zhang Y.Y."/>
            <person name="Jiang N."/>
            <person name="Chen W."/>
            <person name="Shao X."/>
            <person name="Zhao Z.M."/>
            <person name="Lu W.L."/>
            <person name="Hu X."/>
            <person name="Xi Y.X."/>
            <person name="Zou S.Y."/>
            <person name="Wei Q.J."/>
            <person name="Lin Z.L."/>
            <person name="Gong L."/>
            <person name="Gai X.T."/>
            <person name="Zhang L.Q."/>
            <person name="Li J.Y."/>
            <person name="Jin Y."/>
            <person name="Xia Z.Y."/>
        </authorList>
    </citation>
    <scope>NUCLEOTIDE SEQUENCE</scope>
    <source>
        <strain evidence="2">22TCCZM01-4</strain>
    </source>
</reference>
<organism evidence="2 3">
    <name type="scientific">Ralstonia mojiangensis</name>
    <dbReference type="NCBI Taxonomy" id="2953895"/>
    <lineage>
        <taxon>Bacteria</taxon>
        <taxon>Pseudomonadati</taxon>
        <taxon>Pseudomonadota</taxon>
        <taxon>Betaproteobacteria</taxon>
        <taxon>Burkholderiales</taxon>
        <taxon>Burkholderiaceae</taxon>
        <taxon>Ralstonia</taxon>
    </lineage>
</organism>
<dbReference type="PANTHER" id="PTHR43179">
    <property type="entry name" value="RHAMNOSYLTRANSFERASE WBBL"/>
    <property type="match status" value="1"/>
</dbReference>
<evidence type="ECO:0000259" key="1">
    <source>
        <dbReference type="Pfam" id="PF00535"/>
    </source>
</evidence>
<sequence length="252" mass="28472">MAITISVVSHGQADLLAPLLDQLRLAAAAVPMQVIVTLNLPEERPAAASAPGFELEWITNPAPQGFAENHNAAFKHCRTKFFCVLNPDVRLGVDSLSPLVACLTRLPGVVGPRVVSERGDIEDSARRVPGPLRLLARWWHRRFEPDYSPMVGEQTVDWLAGMCLMFDIDSYRAVGGFDEKYHLYCEDIDICLKMHLASRHVTWVQDAVVVHDAQRTSHRKLRYLIWHIGSLLKLFTAADYWRFRFLSERAQG</sequence>
<accession>A0AAE3LBS3</accession>
<name>A0AAE3LBS3_9RALS</name>
<dbReference type="InterPro" id="IPR029044">
    <property type="entry name" value="Nucleotide-diphossugar_trans"/>
</dbReference>
<protein>
    <submittedName>
        <fullName evidence="2">Glycosyltransferase family 2 protein</fullName>
    </submittedName>
</protein>
<comment type="caution">
    <text evidence="2">The sequence shown here is derived from an EMBL/GenBank/DDBJ whole genome shotgun (WGS) entry which is preliminary data.</text>
</comment>
<reference evidence="2" key="2">
    <citation type="submission" date="2023-02" db="EMBL/GenBank/DDBJ databases">
        <authorList>
            <person name="Lu C.-H."/>
        </authorList>
    </citation>
    <scope>NUCLEOTIDE SEQUENCE</scope>
    <source>
        <strain evidence="2">22TCCZM01-4</strain>
    </source>
</reference>
<dbReference type="AlphaFoldDB" id="A0AAE3LBS3"/>
<dbReference type="RefSeq" id="WP_260799878.1">
    <property type="nucleotide sequence ID" value="NZ_JAOCQJ010000003.1"/>
</dbReference>
<evidence type="ECO:0000313" key="2">
    <source>
        <dbReference type="EMBL" id="MCT7317133.1"/>
    </source>
</evidence>
<dbReference type="EMBL" id="JAOCQJ010000003">
    <property type="protein sequence ID" value="MCT7317133.1"/>
    <property type="molecule type" value="Genomic_DNA"/>
</dbReference>
<gene>
    <name evidence="2" type="ORF">N5I87_14085</name>
</gene>
<dbReference type="InterPro" id="IPR001173">
    <property type="entry name" value="Glyco_trans_2-like"/>
</dbReference>
<dbReference type="SUPFAM" id="SSF53448">
    <property type="entry name" value="Nucleotide-diphospho-sugar transferases"/>
    <property type="match status" value="1"/>
</dbReference>
<dbReference type="Proteomes" id="UP001164374">
    <property type="component" value="Unassembled WGS sequence"/>
</dbReference>
<feature type="domain" description="Glycosyltransferase 2-like" evidence="1">
    <location>
        <begin position="55"/>
        <end position="150"/>
    </location>
</feature>
<evidence type="ECO:0000313" key="3">
    <source>
        <dbReference type="Proteomes" id="UP001164374"/>
    </source>
</evidence>